<accession>A0ABD5QYV2</accession>
<feature type="compositionally biased region" description="Acidic residues" evidence="1">
    <location>
        <begin position="1"/>
        <end position="12"/>
    </location>
</feature>
<name>A0ABD5QYV2_9EURY</name>
<evidence type="ECO:0000313" key="3">
    <source>
        <dbReference type="EMBL" id="MFC5277895.1"/>
    </source>
</evidence>
<comment type="caution">
    <text evidence="3">The sequence shown here is derived from an EMBL/GenBank/DDBJ whole genome shotgun (WGS) entry which is preliminary data.</text>
</comment>
<dbReference type="SUPFAM" id="SSF53335">
    <property type="entry name" value="S-adenosyl-L-methionine-dependent methyltransferases"/>
    <property type="match status" value="1"/>
</dbReference>
<evidence type="ECO:0000256" key="1">
    <source>
        <dbReference type="SAM" id="MobiDB-lite"/>
    </source>
</evidence>
<organism evidence="3 4">
    <name type="scientific">Halorubrum rubrum</name>
    <dbReference type="NCBI Taxonomy" id="1126240"/>
    <lineage>
        <taxon>Archaea</taxon>
        <taxon>Methanobacteriati</taxon>
        <taxon>Methanobacteriota</taxon>
        <taxon>Stenosarchaea group</taxon>
        <taxon>Halobacteria</taxon>
        <taxon>Halobacteriales</taxon>
        <taxon>Haloferacaceae</taxon>
        <taxon>Halorubrum</taxon>
    </lineage>
</organism>
<feature type="region of interest" description="Disordered" evidence="1">
    <location>
        <begin position="1"/>
        <end position="30"/>
    </location>
</feature>
<dbReference type="RefSeq" id="WP_256412696.1">
    <property type="nucleotide sequence ID" value="NZ_JANHDM010000012.1"/>
</dbReference>
<dbReference type="GO" id="GO:0102208">
    <property type="term" value="F:2-polyprenyl-6-hydroxyphenol methylase activity"/>
    <property type="evidence" value="ECO:0007669"/>
    <property type="project" value="UniProtKB-EC"/>
</dbReference>
<reference evidence="3 4" key="1">
    <citation type="journal article" date="2019" name="Int. J. Syst. Evol. Microbiol.">
        <title>The Global Catalogue of Microorganisms (GCM) 10K type strain sequencing project: providing services to taxonomists for standard genome sequencing and annotation.</title>
        <authorList>
            <consortium name="The Broad Institute Genomics Platform"/>
            <consortium name="The Broad Institute Genome Sequencing Center for Infectious Disease"/>
            <person name="Wu L."/>
            <person name="Ma J."/>
        </authorList>
    </citation>
    <scope>NUCLEOTIDE SEQUENCE [LARGE SCALE GENOMIC DNA]</scope>
    <source>
        <strain evidence="3 4">CGMCC 1.12124</strain>
    </source>
</reference>
<dbReference type="Gene3D" id="3.40.50.150">
    <property type="entry name" value="Vaccinia Virus protein VP39"/>
    <property type="match status" value="1"/>
</dbReference>
<dbReference type="EC" id="2.1.1.64" evidence="3"/>
<dbReference type="Pfam" id="PF08241">
    <property type="entry name" value="Methyltransf_11"/>
    <property type="match status" value="1"/>
</dbReference>
<dbReference type="GO" id="GO:0061542">
    <property type="term" value="F:3-demethylubiquinol 3-O-methyltransferase activity"/>
    <property type="evidence" value="ECO:0007669"/>
    <property type="project" value="UniProtKB-EC"/>
</dbReference>
<evidence type="ECO:0000313" key="4">
    <source>
        <dbReference type="Proteomes" id="UP001596118"/>
    </source>
</evidence>
<dbReference type="CDD" id="cd02440">
    <property type="entry name" value="AdoMet_MTases"/>
    <property type="match status" value="1"/>
</dbReference>
<dbReference type="EC" id="2.1.1.222" evidence="3"/>
<dbReference type="InterPro" id="IPR029063">
    <property type="entry name" value="SAM-dependent_MTases_sf"/>
</dbReference>
<feature type="compositionally biased region" description="Low complexity" evidence="1">
    <location>
        <begin position="13"/>
        <end position="30"/>
    </location>
</feature>
<sequence>MGDADPGSDPDADVPPADTSSADSPAAPDAFGRAIRDHHRGERTEPLLHSDGAETVEHPIESFYFTPFDPAVGTNAWLESHLQGPLLDVGAGTGRHALYFQERFETVAIEPSPALVETMRERGVADAREGSMFGLGDDFERDRFGSALLNGTHIGLVGSMRGLSAFLADLAFVVRPDGTAVVDCYDPDHPATSELIGYREDPTPGLAHRVMFFEYEDECDPVLQLRLFTPGRLREAAVGTGWKVVDVVRGEDGYHYRAALAKRR</sequence>
<keyword evidence="4" id="KW-1185">Reference proteome</keyword>
<feature type="domain" description="Methyltransferase type 11" evidence="2">
    <location>
        <begin position="87"/>
        <end position="181"/>
    </location>
</feature>
<dbReference type="GO" id="GO:0032259">
    <property type="term" value="P:methylation"/>
    <property type="evidence" value="ECO:0007669"/>
    <property type="project" value="UniProtKB-KW"/>
</dbReference>
<proteinExistence type="predicted"/>
<keyword evidence="3" id="KW-0489">Methyltransferase</keyword>
<dbReference type="AlphaFoldDB" id="A0ABD5QYV2"/>
<evidence type="ECO:0000259" key="2">
    <source>
        <dbReference type="Pfam" id="PF08241"/>
    </source>
</evidence>
<keyword evidence="3" id="KW-0808">Transferase</keyword>
<dbReference type="EMBL" id="JBHSKY010000004">
    <property type="protein sequence ID" value="MFC5277895.1"/>
    <property type="molecule type" value="Genomic_DNA"/>
</dbReference>
<dbReference type="Proteomes" id="UP001596118">
    <property type="component" value="Unassembled WGS sequence"/>
</dbReference>
<protein>
    <submittedName>
        <fullName evidence="3">Class I SAM-dependent methyltransferase</fullName>
        <ecNumber evidence="3">2.1.1.222</ecNumber>
        <ecNumber evidence="3">2.1.1.64</ecNumber>
    </submittedName>
</protein>
<gene>
    <name evidence="3" type="ORF">ACFPM1_03810</name>
</gene>
<dbReference type="InterPro" id="IPR013216">
    <property type="entry name" value="Methyltransf_11"/>
</dbReference>